<dbReference type="Proteomes" id="UP000276133">
    <property type="component" value="Unassembled WGS sequence"/>
</dbReference>
<dbReference type="AlphaFoldDB" id="A0A3M7QBP2"/>
<name>A0A3M7QBP2_BRAPC</name>
<dbReference type="InterPro" id="IPR036872">
    <property type="entry name" value="CH_dom_sf"/>
</dbReference>
<dbReference type="STRING" id="10195.A0A3M7QBP2"/>
<dbReference type="GO" id="GO:0030155">
    <property type="term" value="P:regulation of cell adhesion"/>
    <property type="evidence" value="ECO:0007669"/>
    <property type="project" value="InterPro"/>
</dbReference>
<evidence type="ECO:0000259" key="2">
    <source>
        <dbReference type="PROSITE" id="PS50021"/>
    </source>
</evidence>
<proteinExistence type="predicted"/>
<dbReference type="InterPro" id="IPR029978">
    <property type="entry name" value="LMO-7"/>
</dbReference>
<dbReference type="SMART" id="SM00033">
    <property type="entry name" value="CH"/>
    <property type="match status" value="1"/>
</dbReference>
<organism evidence="3 4">
    <name type="scientific">Brachionus plicatilis</name>
    <name type="common">Marine rotifer</name>
    <name type="synonym">Brachionus muelleri</name>
    <dbReference type="NCBI Taxonomy" id="10195"/>
    <lineage>
        <taxon>Eukaryota</taxon>
        <taxon>Metazoa</taxon>
        <taxon>Spiralia</taxon>
        <taxon>Gnathifera</taxon>
        <taxon>Rotifera</taxon>
        <taxon>Eurotatoria</taxon>
        <taxon>Monogononta</taxon>
        <taxon>Pseudotrocha</taxon>
        <taxon>Ploima</taxon>
        <taxon>Brachionidae</taxon>
        <taxon>Brachionus</taxon>
    </lineage>
</organism>
<keyword evidence="4" id="KW-1185">Reference proteome</keyword>
<accession>A0A3M7QBP2</accession>
<dbReference type="GO" id="GO:0023051">
    <property type="term" value="P:regulation of signaling"/>
    <property type="evidence" value="ECO:0007669"/>
    <property type="project" value="InterPro"/>
</dbReference>
<dbReference type="InterPro" id="IPR001715">
    <property type="entry name" value="CH_dom"/>
</dbReference>
<feature type="domain" description="Calponin-homology (CH)" evidence="2">
    <location>
        <begin position="33"/>
        <end position="140"/>
    </location>
</feature>
<evidence type="ECO:0000313" key="4">
    <source>
        <dbReference type="Proteomes" id="UP000276133"/>
    </source>
</evidence>
<evidence type="ECO:0000313" key="3">
    <source>
        <dbReference type="EMBL" id="RNA08887.1"/>
    </source>
</evidence>
<dbReference type="PROSITE" id="PS50021">
    <property type="entry name" value="CH"/>
    <property type="match status" value="1"/>
</dbReference>
<dbReference type="OrthoDB" id="15627at2759"/>
<dbReference type="InterPro" id="IPR003096">
    <property type="entry name" value="SM22_calponin"/>
</dbReference>
<dbReference type="Pfam" id="PF00307">
    <property type="entry name" value="CH"/>
    <property type="match status" value="1"/>
</dbReference>
<reference evidence="3 4" key="1">
    <citation type="journal article" date="2018" name="Sci. Rep.">
        <title>Genomic signatures of local adaptation to the degree of environmental predictability in rotifers.</title>
        <authorList>
            <person name="Franch-Gras L."/>
            <person name="Hahn C."/>
            <person name="Garcia-Roger E.M."/>
            <person name="Carmona M.J."/>
            <person name="Serra M."/>
            <person name="Gomez A."/>
        </authorList>
    </citation>
    <scope>NUCLEOTIDE SEQUENCE [LARGE SCALE GENOMIC DNA]</scope>
    <source>
        <strain evidence="3">HYR1</strain>
    </source>
</reference>
<dbReference type="SUPFAM" id="SSF47576">
    <property type="entry name" value="Calponin-homology domain, CH-domain"/>
    <property type="match status" value="1"/>
</dbReference>
<feature type="compositionally biased region" description="Polar residues" evidence="1">
    <location>
        <begin position="133"/>
        <end position="144"/>
    </location>
</feature>
<comment type="caution">
    <text evidence="3">The sequence shown here is derived from an EMBL/GenBank/DDBJ whole genome shotgun (WGS) entry which is preliminary data.</text>
</comment>
<feature type="region of interest" description="Disordered" evidence="1">
    <location>
        <begin position="133"/>
        <end position="159"/>
    </location>
</feature>
<dbReference type="Gene3D" id="1.10.418.10">
    <property type="entry name" value="Calponin-like domain"/>
    <property type="match status" value="1"/>
</dbReference>
<protein>
    <submittedName>
        <fullName evidence="3">LIM and calponin homology domains-containing 1-like isoform X3</fullName>
    </submittedName>
</protein>
<dbReference type="PRINTS" id="PR00888">
    <property type="entry name" value="SM22CALPONIN"/>
</dbReference>
<sequence>MQSSQVFFFQAYFMKGKSLPECNQRSLKENTLKTSSQSLARIVFTVTNKKFTYTNDFRKSLENGVILCELLNILKPDCIRRINRHSTPIAGIDNLNQFLKACQEHFGLSQANLFDITDLEDLVKRRGTISNNFSAKNENPNLNHHSIDQEQQRRLKKET</sequence>
<dbReference type="PANTHER" id="PTHR46767">
    <property type="entry name" value="LIM DOMAIN ONLY PROTEIN 7"/>
    <property type="match status" value="1"/>
</dbReference>
<evidence type="ECO:0000256" key="1">
    <source>
        <dbReference type="SAM" id="MobiDB-lite"/>
    </source>
</evidence>
<dbReference type="EMBL" id="REGN01006599">
    <property type="protein sequence ID" value="RNA08887.1"/>
    <property type="molecule type" value="Genomic_DNA"/>
</dbReference>
<feature type="compositionally biased region" description="Basic and acidic residues" evidence="1">
    <location>
        <begin position="145"/>
        <end position="159"/>
    </location>
</feature>
<gene>
    <name evidence="3" type="ORF">BpHYR1_013841</name>
</gene>
<dbReference type="PANTHER" id="PTHR46767:SF1">
    <property type="entry name" value="LIM DOMAIN ONLY PROTEIN 7"/>
    <property type="match status" value="1"/>
</dbReference>